<reference evidence="2" key="1">
    <citation type="journal article" date="2015" name="Genome Biol. Evol.">
        <title>Organellar Genomes of White Spruce (Picea glauca): Assembly and Annotation.</title>
        <authorList>
            <person name="Jackman S.D."/>
            <person name="Warren R.L."/>
            <person name="Gibb E.A."/>
            <person name="Vandervalk B.P."/>
            <person name="Mohamadi H."/>
            <person name="Chu J."/>
            <person name="Raymond A."/>
            <person name="Pleasance S."/>
            <person name="Coope R."/>
            <person name="Wildung M.R."/>
            <person name="Ritland C.E."/>
            <person name="Bousquet J."/>
            <person name="Jones S.J."/>
            <person name="Bohlmann J."/>
            <person name="Birol I."/>
        </authorList>
    </citation>
    <scope>NUCLEOTIDE SEQUENCE [LARGE SCALE GENOMIC DNA]</scope>
    <source>
        <tissue evidence="2">Flushing bud</tissue>
    </source>
</reference>
<evidence type="ECO:0000256" key="1">
    <source>
        <dbReference type="SAM" id="Phobius"/>
    </source>
</evidence>
<keyword evidence="1" id="KW-0812">Transmembrane</keyword>
<keyword evidence="1" id="KW-1133">Transmembrane helix</keyword>
<comment type="caution">
    <text evidence="2">The sequence shown here is derived from an EMBL/GenBank/DDBJ whole genome shotgun (WGS) entry which is preliminary data.</text>
</comment>
<name>A0A101M4C6_PICGL</name>
<organism evidence="2">
    <name type="scientific">Picea glauca</name>
    <name type="common">White spruce</name>
    <name type="synonym">Pinus glauca</name>
    <dbReference type="NCBI Taxonomy" id="3330"/>
    <lineage>
        <taxon>Eukaryota</taxon>
        <taxon>Viridiplantae</taxon>
        <taxon>Streptophyta</taxon>
        <taxon>Embryophyta</taxon>
        <taxon>Tracheophyta</taxon>
        <taxon>Spermatophyta</taxon>
        <taxon>Pinopsida</taxon>
        <taxon>Pinidae</taxon>
        <taxon>Conifers I</taxon>
        <taxon>Pinales</taxon>
        <taxon>Pinaceae</taxon>
        <taxon>Picea</taxon>
    </lineage>
</organism>
<dbReference type="EMBL" id="LKAM01000001">
    <property type="protein sequence ID" value="KUM50595.1"/>
    <property type="molecule type" value="Genomic_DNA"/>
</dbReference>
<accession>A0A101M4C6</accession>
<feature type="transmembrane region" description="Helical" evidence="1">
    <location>
        <begin position="40"/>
        <end position="65"/>
    </location>
</feature>
<evidence type="ECO:0000313" key="2">
    <source>
        <dbReference type="EMBL" id="KUM50595.1"/>
    </source>
</evidence>
<proteinExistence type="predicted"/>
<keyword evidence="2" id="KW-0496">Mitochondrion</keyword>
<keyword evidence="1" id="KW-0472">Membrane</keyword>
<sequence>MLATHAKMLLVVVPVTWVSVVVCPALDCKKCGCWPPIGCVFLRLIVPFLFLSTHIIVVSIIHFYLPSSLGIVSSTILLTYGLLIVIWVCKHDRVDIRPLHRD</sequence>
<dbReference type="AlphaFoldDB" id="A0A101M4C6"/>
<protein>
    <submittedName>
        <fullName evidence="2">Uncharacterized protein</fullName>
    </submittedName>
</protein>
<geneLocation type="mitochondrion" evidence="2"/>
<gene>
    <name evidence="2" type="ORF">ABT39_MTgene439</name>
</gene>
<feature type="transmembrane region" description="Helical" evidence="1">
    <location>
        <begin position="71"/>
        <end position="89"/>
    </location>
</feature>
<feature type="transmembrane region" description="Helical" evidence="1">
    <location>
        <begin position="6"/>
        <end position="28"/>
    </location>
</feature>